<keyword evidence="9 11" id="KW-0238">DNA-binding</keyword>
<keyword evidence="6 11" id="KW-0547">Nucleotide-binding</keyword>
<dbReference type="InterPro" id="IPR027417">
    <property type="entry name" value="P-loop_NTPase"/>
</dbReference>
<evidence type="ECO:0000256" key="5">
    <source>
        <dbReference type="ARBA" id="ARBA00022723"/>
    </source>
</evidence>
<feature type="compositionally biased region" description="Basic and acidic residues" evidence="12">
    <location>
        <begin position="185"/>
        <end position="194"/>
    </location>
</feature>
<evidence type="ECO:0000313" key="16">
    <source>
        <dbReference type="Proteomes" id="UP000483820"/>
    </source>
</evidence>
<protein>
    <recommendedName>
        <fullName evidence="3 11">Origin recognition complex subunit 1</fullName>
    </recommendedName>
</protein>
<dbReference type="KEGG" id="crq:GCK72_010430"/>
<dbReference type="Proteomes" id="UP000483820">
    <property type="component" value="Chromosome III"/>
</dbReference>
<dbReference type="InterPro" id="IPR003959">
    <property type="entry name" value="ATPase_AAA_core"/>
</dbReference>
<evidence type="ECO:0000256" key="2">
    <source>
        <dbReference type="ARBA" id="ARBA00008398"/>
    </source>
</evidence>
<evidence type="ECO:0000256" key="10">
    <source>
        <dbReference type="ARBA" id="ARBA00023242"/>
    </source>
</evidence>
<dbReference type="PANTHER" id="PTHR10763:SF23">
    <property type="entry name" value="ORIGIN RECOGNITION COMPLEX SUBUNIT 1"/>
    <property type="match status" value="1"/>
</dbReference>
<evidence type="ECO:0000256" key="4">
    <source>
        <dbReference type="ARBA" id="ARBA00022705"/>
    </source>
</evidence>
<dbReference type="Gene3D" id="3.40.50.300">
    <property type="entry name" value="P-loop containing nucleotide triphosphate hydrolases"/>
    <property type="match status" value="1"/>
</dbReference>
<feature type="compositionally biased region" description="Acidic residues" evidence="12">
    <location>
        <begin position="125"/>
        <end position="146"/>
    </location>
</feature>
<feature type="domain" description="AAA+ ATPase" evidence="13">
    <location>
        <begin position="362"/>
        <end position="523"/>
    </location>
</feature>
<dbReference type="GO" id="GO:0016887">
    <property type="term" value="F:ATP hydrolysis activity"/>
    <property type="evidence" value="ECO:0007669"/>
    <property type="project" value="InterPro"/>
</dbReference>
<dbReference type="GO" id="GO:0033314">
    <property type="term" value="P:mitotic DNA replication checkpoint signaling"/>
    <property type="evidence" value="ECO:0007669"/>
    <property type="project" value="TreeGrafter"/>
</dbReference>
<comment type="caution">
    <text evidence="15">The sequence shown here is derived from an EMBL/GenBank/DDBJ whole genome shotgun (WGS) entry which is preliminary data.</text>
</comment>
<evidence type="ECO:0000256" key="11">
    <source>
        <dbReference type="RuleBase" id="RU365058"/>
    </source>
</evidence>
<keyword evidence="4 11" id="KW-0235">DNA replication</keyword>
<dbReference type="PANTHER" id="PTHR10763">
    <property type="entry name" value="CELL DIVISION CONTROL PROTEIN 6-RELATED"/>
    <property type="match status" value="1"/>
</dbReference>
<comment type="subunit">
    <text evidence="11">ORC is composed of six subunits.</text>
</comment>
<dbReference type="GO" id="GO:0046872">
    <property type="term" value="F:metal ion binding"/>
    <property type="evidence" value="ECO:0007669"/>
    <property type="project" value="UniProtKB-KW"/>
</dbReference>
<evidence type="ECO:0000313" key="15">
    <source>
        <dbReference type="EMBL" id="KAF1762168.1"/>
    </source>
</evidence>
<dbReference type="GO" id="GO:0003688">
    <property type="term" value="F:DNA replication origin binding"/>
    <property type="evidence" value="ECO:0007669"/>
    <property type="project" value="TreeGrafter"/>
</dbReference>
<evidence type="ECO:0000256" key="6">
    <source>
        <dbReference type="ARBA" id="ARBA00022741"/>
    </source>
</evidence>
<gene>
    <name evidence="15" type="ORF">GCK72_010430</name>
</gene>
<dbReference type="CTD" id="9801100"/>
<comment type="subcellular location">
    <subcellularLocation>
        <location evidence="1 11">Nucleus</location>
    </subcellularLocation>
</comment>
<dbReference type="SMART" id="SM01074">
    <property type="entry name" value="Cdc6_C"/>
    <property type="match status" value="1"/>
</dbReference>
<organism evidence="15 16">
    <name type="scientific">Caenorhabditis remanei</name>
    <name type="common">Caenorhabditis vulgaris</name>
    <dbReference type="NCBI Taxonomy" id="31234"/>
    <lineage>
        <taxon>Eukaryota</taxon>
        <taxon>Metazoa</taxon>
        <taxon>Ecdysozoa</taxon>
        <taxon>Nematoda</taxon>
        <taxon>Chromadorea</taxon>
        <taxon>Rhabditida</taxon>
        <taxon>Rhabditina</taxon>
        <taxon>Rhabditomorpha</taxon>
        <taxon>Rhabditoidea</taxon>
        <taxon>Rhabditidae</taxon>
        <taxon>Peloderinae</taxon>
        <taxon>Caenorhabditis</taxon>
    </lineage>
</organism>
<dbReference type="Pfam" id="PF22606">
    <property type="entry name" value="Cdc6-ORC-like_ATPase_lid"/>
    <property type="match status" value="1"/>
</dbReference>
<accession>A0A6A5H393</accession>
<evidence type="ECO:0000256" key="9">
    <source>
        <dbReference type="ARBA" id="ARBA00023125"/>
    </source>
</evidence>
<dbReference type="InterPro" id="IPR003593">
    <property type="entry name" value="AAA+_ATPase"/>
</dbReference>
<evidence type="ECO:0000256" key="12">
    <source>
        <dbReference type="SAM" id="MobiDB-lite"/>
    </source>
</evidence>
<keyword evidence="10 11" id="KW-0539">Nucleus</keyword>
<dbReference type="InterPro" id="IPR054425">
    <property type="entry name" value="Cdc6_ORC1-like_ATPase_lid"/>
</dbReference>
<reference evidence="15 16" key="1">
    <citation type="submission" date="2019-12" db="EMBL/GenBank/DDBJ databases">
        <title>Chromosome-level assembly of the Caenorhabditis remanei genome.</title>
        <authorList>
            <person name="Teterina A.A."/>
            <person name="Willis J.H."/>
            <person name="Phillips P.C."/>
        </authorList>
    </citation>
    <scope>NUCLEOTIDE SEQUENCE [LARGE SCALE GENOMIC DNA]</scope>
    <source>
        <strain evidence="15 16">PX506</strain>
        <tissue evidence="15">Whole organism</tissue>
    </source>
</reference>
<keyword evidence="5" id="KW-0479">Metal-binding</keyword>
<dbReference type="InterPro" id="IPR015163">
    <property type="entry name" value="Cdc6_C"/>
</dbReference>
<dbReference type="CDD" id="cd00009">
    <property type="entry name" value="AAA"/>
    <property type="match status" value="1"/>
</dbReference>
<sequence length="707" mass="79630">MPSPPVTSIVVPVTYDDMSDARNNTALAISSGSPSLRCGTIEIIASRTFGGIASVIGMTLTESSQKLQKRRSTRISQLPTKKLDTKKPVRQVKPKLSRAPQHHEISDSSSSEDEEEEYQMSSKDEEADEKMDAEEFSEEIGEDFSDSEPGVSMTTRSNSIGSNKENNRRRTRSQVLVKHGANETPSKRLAEEFSKTSLATPSKRKLSKQSQLTPKQQKNTTPRKNIQYSNIRINGKVFPDSKDSSDESDAEYSHAPSKTLRTPRERLTVKIPKHLVVKQKITPVIISKTPGGTLRTRRRARQNSEEFNEIIDPLDSKSATTLKELASRLHLSKVPEKLPCRENESRHIENFIREVIDKKRGESSAMYISGVPGTGKTATVRAVVNSMKKNNKYPKFVYVEVNAMIFKKTVFVEVYNGIQEEFDISKKTQRSKISASFARQKLNAIFKEEDSKRPPIVVLIDELDSLCNRKQDVLYDIFEWTALPQSRVTIIGIANTLDFPERMLCQRNASRLDKRRLVFQPYQHGQIQQIVRSRLQGSNLIEPNAVELVAKKIAANTGDLRQALDFLCRAIGIAVEKKSQKLEMSHVLAAQNAVLESLKYRLVKGLRIHQFTMFRAIESLTRENEETIFADIYKNYCIICSEVSGLKPASDNFAYGMLLQLASTSLVVLTKGDHGTMNRRVKLGMTTMEAEKAIKAATEQNKSYYSL</sequence>
<dbReference type="Pfam" id="PF00004">
    <property type="entry name" value="AAA"/>
    <property type="match status" value="1"/>
</dbReference>
<feature type="compositionally biased region" description="Polar residues" evidence="12">
    <location>
        <begin position="152"/>
        <end position="164"/>
    </location>
</feature>
<evidence type="ECO:0000256" key="7">
    <source>
        <dbReference type="ARBA" id="ARBA00022840"/>
    </source>
</evidence>
<evidence type="ECO:0000256" key="1">
    <source>
        <dbReference type="ARBA" id="ARBA00004123"/>
    </source>
</evidence>
<proteinExistence type="inferred from homology"/>
<evidence type="ECO:0000256" key="3">
    <source>
        <dbReference type="ARBA" id="ARBA00019081"/>
    </source>
</evidence>
<dbReference type="Pfam" id="PF09079">
    <property type="entry name" value="WHD_Cdc6"/>
    <property type="match status" value="1"/>
</dbReference>
<feature type="compositionally biased region" description="Polar residues" evidence="12">
    <location>
        <begin position="208"/>
        <end position="232"/>
    </location>
</feature>
<comment type="function">
    <text evidence="11">Component of the origin recognition complex (ORC) that binds origins of replication. DNA-binding is ATP-dependent, however specific DNA sequences that define origins of replication have not been identified so far. ORC is required to assemble the pre-replication complex necessary to initiate DNA replication.</text>
</comment>
<dbReference type="FunFam" id="3.40.50.300:FF:000199">
    <property type="entry name" value="Origin recognition complex subunit 1"/>
    <property type="match status" value="1"/>
</dbReference>
<evidence type="ECO:0000256" key="8">
    <source>
        <dbReference type="ARBA" id="ARBA00022842"/>
    </source>
</evidence>
<comment type="similarity">
    <text evidence="2 11">Belongs to the ORC1 family.</text>
</comment>
<dbReference type="SUPFAM" id="SSF52540">
    <property type="entry name" value="P-loop containing nucleoside triphosphate hydrolases"/>
    <property type="match status" value="1"/>
</dbReference>
<name>A0A6A5H393_CAERE</name>
<dbReference type="AlphaFoldDB" id="A0A6A5H393"/>
<dbReference type="GO" id="GO:0005524">
    <property type="term" value="F:ATP binding"/>
    <property type="evidence" value="ECO:0007669"/>
    <property type="project" value="UniProtKB-KW"/>
</dbReference>
<dbReference type="SMART" id="SM00382">
    <property type="entry name" value="AAA"/>
    <property type="match status" value="1"/>
</dbReference>
<keyword evidence="7 11" id="KW-0067">ATP-binding</keyword>
<dbReference type="EMBL" id="WUAV01000003">
    <property type="protein sequence ID" value="KAF1762168.1"/>
    <property type="molecule type" value="Genomic_DNA"/>
</dbReference>
<keyword evidence="8" id="KW-0460">Magnesium</keyword>
<dbReference type="RefSeq" id="XP_053587438.1">
    <property type="nucleotide sequence ID" value="XM_053727861.1"/>
</dbReference>
<evidence type="ECO:0000259" key="14">
    <source>
        <dbReference type="SMART" id="SM01074"/>
    </source>
</evidence>
<dbReference type="InterPro" id="IPR050311">
    <property type="entry name" value="ORC1/CDC6"/>
</dbReference>
<dbReference type="GeneID" id="9801100"/>
<evidence type="ECO:0000259" key="13">
    <source>
        <dbReference type="SMART" id="SM00382"/>
    </source>
</evidence>
<dbReference type="GO" id="GO:0006270">
    <property type="term" value="P:DNA replication initiation"/>
    <property type="evidence" value="ECO:0007669"/>
    <property type="project" value="TreeGrafter"/>
</dbReference>
<feature type="domain" description="Cdc6 C-terminal" evidence="14">
    <location>
        <begin position="613"/>
        <end position="694"/>
    </location>
</feature>
<feature type="region of interest" description="Disordered" evidence="12">
    <location>
        <begin position="63"/>
        <end position="264"/>
    </location>
</feature>
<dbReference type="GO" id="GO:0005664">
    <property type="term" value="C:nuclear origin of replication recognition complex"/>
    <property type="evidence" value="ECO:0007669"/>
    <property type="project" value="TreeGrafter"/>
</dbReference>